<evidence type="ECO:0000256" key="11">
    <source>
        <dbReference type="RuleBase" id="RU362059"/>
    </source>
</evidence>
<accession>A0A7N4NLT3</accession>
<keyword evidence="6" id="KW-0256">Endoplasmic reticulum</keyword>
<sequence length="532" mass="59800">MACLPQPRGLLPLWTWLLLAGGAAEAGKLLVLPMDGSHWLSMGMVVEKLHRSGHEVTMVIPEVSWRLGSSVPYPVRTYKPSYTLEDYNRVFRRFADNQWDDIPKDLSSALSNPNTTVLFEYLFSNCRSLFQNAELLRFIRESAFDAIFFDPFDQCGFVVAKYFSLPSVAFTRGLFCHFLEEAAQCPSPPSYVPRGMSGLSESMTFAERLQNYVHYLQEVSLCSLFLQTPVNIAGDILQRPLTVKELYRDTDIWLLRTDFVFDYPKPLMPNMVFVGGITCHESKPLSEEFEGYVNASGEHGIVVFSLGSMVSEIPMAKAMEIADALGTIPQTVLWRYTGKPPSNLAKNTKLVKWLPQNDLLGHPKTRAFITHAGSHGIYEGLCNGVPMVLMPLFGDQMDNAKRMESRGAGVTLNVLEMTSADLSKALKTVINDKSYKENIMRLSALHKDRPISPLDLAVFWVEFVMRNKGAPHLRPAAHDLNWFQYHSLDVIAFLLAIVLTVVFIAVKSYMFCCQKCFGKKGKAKKAPKSKSH</sequence>
<comment type="subcellular location">
    <subcellularLocation>
        <location evidence="1">Endoplasmic reticulum membrane</location>
        <topology evidence="1">Single-pass membrane protein</topology>
    </subcellularLocation>
    <subcellularLocation>
        <location evidence="11">Membrane</location>
        <topology evidence="11">Single-pass membrane protein</topology>
    </subcellularLocation>
</comment>
<dbReference type="GeneTree" id="ENSGT00940000159677"/>
<evidence type="ECO:0000256" key="9">
    <source>
        <dbReference type="ARBA" id="ARBA00023180"/>
    </source>
</evidence>
<evidence type="ECO:0000256" key="2">
    <source>
        <dbReference type="ARBA" id="ARBA00009995"/>
    </source>
</evidence>
<feature type="chain" id="PRO_5029941367" description="UDP-glucuronosyltransferase" evidence="11">
    <location>
        <begin position="27"/>
        <end position="532"/>
    </location>
</feature>
<comment type="catalytic activity">
    <reaction evidence="11">
        <text>glucuronate acceptor + UDP-alpha-D-glucuronate = acceptor beta-D-glucuronoside + UDP + H(+)</text>
        <dbReference type="Rhea" id="RHEA:21032"/>
        <dbReference type="ChEBI" id="CHEBI:15378"/>
        <dbReference type="ChEBI" id="CHEBI:58052"/>
        <dbReference type="ChEBI" id="CHEBI:58223"/>
        <dbReference type="ChEBI" id="CHEBI:132367"/>
        <dbReference type="ChEBI" id="CHEBI:132368"/>
        <dbReference type="EC" id="2.4.1.17"/>
    </reaction>
</comment>
<evidence type="ECO:0000256" key="7">
    <source>
        <dbReference type="ARBA" id="ARBA00022989"/>
    </source>
</evidence>
<keyword evidence="9" id="KW-0325">Glycoprotein</keyword>
<evidence type="ECO:0000256" key="5">
    <source>
        <dbReference type="ARBA" id="ARBA00022692"/>
    </source>
</evidence>
<evidence type="ECO:0000256" key="10">
    <source>
        <dbReference type="RuleBase" id="RU003718"/>
    </source>
</evidence>
<dbReference type="Gene3D" id="3.40.50.2000">
    <property type="entry name" value="Glycogen Phosphorylase B"/>
    <property type="match status" value="2"/>
</dbReference>
<evidence type="ECO:0000256" key="4">
    <source>
        <dbReference type="ARBA" id="ARBA00022679"/>
    </source>
</evidence>
<dbReference type="Ensembl" id="ENSSHAT00000043780.1">
    <property type="protein sequence ID" value="ENSSHAP00000025328.1"/>
    <property type="gene ID" value="ENSSHAG00000001438.2"/>
</dbReference>
<keyword evidence="5 11" id="KW-0812">Transmembrane</keyword>
<dbReference type="InterPro" id="IPR002213">
    <property type="entry name" value="UDP_glucos_trans"/>
</dbReference>
<name>A0A7N4NLT3_SARHA</name>
<dbReference type="GeneID" id="100919527"/>
<reference evidence="12" key="2">
    <citation type="submission" date="2025-08" db="UniProtKB">
        <authorList>
            <consortium name="Ensembl"/>
        </authorList>
    </citation>
    <scope>IDENTIFICATION</scope>
</reference>
<comment type="similarity">
    <text evidence="2 10">Belongs to the UDP-glycosyltransferase family.</text>
</comment>
<proteinExistence type="inferred from homology"/>
<dbReference type="GO" id="GO:0005789">
    <property type="term" value="C:endoplasmic reticulum membrane"/>
    <property type="evidence" value="ECO:0007669"/>
    <property type="project" value="UniProtKB-SubCell"/>
</dbReference>
<dbReference type="FunFam" id="3.40.50.2000:FF:000001">
    <property type="entry name" value="UDP-glucuronosyltransferase"/>
    <property type="match status" value="1"/>
</dbReference>
<evidence type="ECO:0000256" key="8">
    <source>
        <dbReference type="ARBA" id="ARBA00023136"/>
    </source>
</evidence>
<evidence type="ECO:0000256" key="6">
    <source>
        <dbReference type="ARBA" id="ARBA00022824"/>
    </source>
</evidence>
<keyword evidence="4 10" id="KW-0808">Transferase</keyword>
<keyword evidence="8 11" id="KW-0472">Membrane</keyword>
<reference evidence="12 13" key="1">
    <citation type="journal article" date="2011" name="Proc. Natl. Acad. Sci. U.S.A.">
        <title>Genetic diversity and population structure of the endangered marsupial Sarcophilus harrisii (Tasmanian devil).</title>
        <authorList>
            <person name="Miller W."/>
            <person name="Hayes V.M."/>
            <person name="Ratan A."/>
            <person name="Petersen D.C."/>
            <person name="Wittekindt N.E."/>
            <person name="Miller J."/>
            <person name="Walenz B."/>
            <person name="Knight J."/>
            <person name="Qi J."/>
            <person name="Zhao F."/>
            <person name="Wang Q."/>
            <person name="Bedoya-Reina O.C."/>
            <person name="Katiyar N."/>
            <person name="Tomsho L.P."/>
            <person name="Kasson L.M."/>
            <person name="Hardie R.A."/>
            <person name="Woodbridge P."/>
            <person name="Tindall E.A."/>
            <person name="Bertelsen M.F."/>
            <person name="Dixon D."/>
            <person name="Pyecroft S."/>
            <person name="Helgen K.M."/>
            <person name="Lesk A.M."/>
            <person name="Pringle T.H."/>
            <person name="Patterson N."/>
            <person name="Zhang Y."/>
            <person name="Kreiss A."/>
            <person name="Woods G.M."/>
            <person name="Jones M.E."/>
            <person name="Schuster S.C."/>
        </authorList>
    </citation>
    <scope>NUCLEOTIDE SEQUENCE [LARGE SCALE GENOMIC DNA]</scope>
</reference>
<reference evidence="12" key="3">
    <citation type="submission" date="2025-09" db="UniProtKB">
        <authorList>
            <consortium name="Ensembl"/>
        </authorList>
    </citation>
    <scope>IDENTIFICATION</scope>
</reference>
<dbReference type="PROSITE" id="PS00375">
    <property type="entry name" value="UDPGT"/>
    <property type="match status" value="1"/>
</dbReference>
<keyword evidence="11" id="KW-0732">Signal</keyword>
<dbReference type="PANTHER" id="PTHR48043:SF161">
    <property type="entry name" value="UDP GLUCURONOSYLTRANSFERASE FAMILY 1 MEMBER A1"/>
    <property type="match status" value="1"/>
</dbReference>
<keyword evidence="13" id="KW-1185">Reference proteome</keyword>
<dbReference type="EC" id="2.4.1.17" evidence="11"/>
<dbReference type="GO" id="GO:0015020">
    <property type="term" value="F:glucuronosyltransferase activity"/>
    <property type="evidence" value="ECO:0007669"/>
    <property type="project" value="UniProtKB-EC"/>
</dbReference>
<evidence type="ECO:0000313" key="12">
    <source>
        <dbReference type="Ensembl" id="ENSSHAP00000025328.1"/>
    </source>
</evidence>
<keyword evidence="3 10" id="KW-0328">Glycosyltransferase</keyword>
<protein>
    <recommendedName>
        <fullName evidence="11">UDP-glucuronosyltransferase</fullName>
        <ecNumber evidence="11">2.4.1.17</ecNumber>
    </recommendedName>
</protein>
<evidence type="ECO:0000256" key="1">
    <source>
        <dbReference type="ARBA" id="ARBA00004389"/>
    </source>
</evidence>
<dbReference type="AlphaFoldDB" id="A0A7N4NLT3"/>
<dbReference type="RefSeq" id="XP_031824141.1">
    <property type="nucleotide sequence ID" value="XM_031968281.1"/>
</dbReference>
<feature type="transmembrane region" description="Helical" evidence="11">
    <location>
        <begin position="490"/>
        <end position="512"/>
    </location>
</feature>
<dbReference type="Pfam" id="PF00201">
    <property type="entry name" value="UDPGT"/>
    <property type="match status" value="1"/>
</dbReference>
<dbReference type="InterPro" id="IPR035595">
    <property type="entry name" value="UDP_glycos_trans_CS"/>
</dbReference>
<dbReference type="PANTHER" id="PTHR48043">
    <property type="entry name" value="EG:EG0003.4 PROTEIN-RELATED"/>
    <property type="match status" value="1"/>
</dbReference>
<feature type="signal peptide" evidence="11">
    <location>
        <begin position="1"/>
        <end position="26"/>
    </location>
</feature>
<dbReference type="SUPFAM" id="SSF53756">
    <property type="entry name" value="UDP-Glycosyltransferase/glycogen phosphorylase"/>
    <property type="match status" value="1"/>
</dbReference>
<gene>
    <name evidence="12" type="primary">LOC100919527</name>
</gene>
<organism evidence="12 13">
    <name type="scientific">Sarcophilus harrisii</name>
    <name type="common">Tasmanian devil</name>
    <name type="synonym">Sarcophilus laniarius</name>
    <dbReference type="NCBI Taxonomy" id="9305"/>
    <lineage>
        <taxon>Eukaryota</taxon>
        <taxon>Metazoa</taxon>
        <taxon>Chordata</taxon>
        <taxon>Craniata</taxon>
        <taxon>Vertebrata</taxon>
        <taxon>Euteleostomi</taxon>
        <taxon>Mammalia</taxon>
        <taxon>Metatheria</taxon>
        <taxon>Dasyuromorphia</taxon>
        <taxon>Dasyuridae</taxon>
        <taxon>Sarcophilus</taxon>
    </lineage>
</organism>
<keyword evidence="7 11" id="KW-1133">Transmembrane helix</keyword>
<dbReference type="Proteomes" id="UP000007648">
    <property type="component" value="Unassembled WGS sequence"/>
</dbReference>
<dbReference type="CDD" id="cd03784">
    <property type="entry name" value="GT1_Gtf-like"/>
    <property type="match status" value="1"/>
</dbReference>
<dbReference type="InterPro" id="IPR050271">
    <property type="entry name" value="UDP-glycosyltransferase"/>
</dbReference>
<evidence type="ECO:0000313" key="13">
    <source>
        <dbReference type="Proteomes" id="UP000007648"/>
    </source>
</evidence>
<evidence type="ECO:0000256" key="3">
    <source>
        <dbReference type="ARBA" id="ARBA00022676"/>
    </source>
</evidence>